<dbReference type="AlphaFoldDB" id="A0A7R8A271"/>
<keyword evidence="2" id="KW-1185">Reference proteome</keyword>
<dbReference type="KEGG" id="aluc:AKAW2_61185S"/>
<dbReference type="RefSeq" id="XP_041546683.1">
    <property type="nucleotide sequence ID" value="XM_041693393.1"/>
</dbReference>
<protein>
    <submittedName>
        <fullName evidence="1">Uncharacterized protein</fullName>
    </submittedName>
</protein>
<organism evidence="1 2">
    <name type="scientific">Aspergillus kawachii</name>
    <name type="common">White koji mold</name>
    <name type="synonym">Aspergillus awamori var. kawachi</name>
    <dbReference type="NCBI Taxonomy" id="1069201"/>
    <lineage>
        <taxon>Eukaryota</taxon>
        <taxon>Fungi</taxon>
        <taxon>Dikarya</taxon>
        <taxon>Ascomycota</taxon>
        <taxon>Pezizomycotina</taxon>
        <taxon>Eurotiomycetes</taxon>
        <taxon>Eurotiomycetidae</taxon>
        <taxon>Eurotiales</taxon>
        <taxon>Aspergillaceae</taxon>
        <taxon>Aspergillus</taxon>
        <taxon>Aspergillus subgen. Circumdati</taxon>
    </lineage>
</organism>
<sequence length="119" mass="12839">MAFSRQDHLSHKLNMPPFGYAPNPSDDTVCIPFATNRLTPVPVQPGRLEQPGASSTLLTSSSIPAMNIGNNKPGPYLNLTSYPNPISRAAPSNEVPYGSLVRYMEAPTWGVIKISNVSN</sequence>
<gene>
    <name evidence="1" type="ORF">AKAW2_61185S</name>
</gene>
<reference evidence="1" key="1">
    <citation type="submission" date="2021-01" db="EMBL/GenBank/DDBJ databases">
        <authorList>
            <consortium name="Aspergillus luchuensis mut. kawachii IFO 4304 genome sequencing consortium"/>
            <person name="Kazuki M."/>
            <person name="Futagami T."/>
        </authorList>
    </citation>
    <scope>NUCLEOTIDE SEQUENCE</scope>
    <source>
        <strain evidence="1">IFO 4308</strain>
    </source>
</reference>
<reference evidence="1" key="2">
    <citation type="submission" date="2021-02" db="EMBL/GenBank/DDBJ databases">
        <title>Aspergillus luchuensis mut. kawachii IFO 4304 genome sequence.</title>
        <authorList>
            <person name="Mori K."/>
            <person name="Kadooka C."/>
            <person name="Goto M."/>
            <person name="Futagami T."/>
        </authorList>
    </citation>
    <scope>NUCLEOTIDE SEQUENCE</scope>
    <source>
        <strain evidence="1">IFO 4308</strain>
    </source>
</reference>
<dbReference type="Proteomes" id="UP000661280">
    <property type="component" value="Chromosome 6"/>
</dbReference>
<dbReference type="GeneID" id="64964242"/>
<evidence type="ECO:0000313" key="1">
    <source>
        <dbReference type="EMBL" id="BCS02921.1"/>
    </source>
</evidence>
<proteinExistence type="predicted"/>
<accession>A0A7R8A271</accession>
<name>A0A7R8A271_ASPKA</name>
<evidence type="ECO:0000313" key="2">
    <source>
        <dbReference type="Proteomes" id="UP000661280"/>
    </source>
</evidence>
<dbReference type="EMBL" id="AP024430">
    <property type="protein sequence ID" value="BCS02921.1"/>
    <property type="molecule type" value="Genomic_DNA"/>
</dbReference>